<evidence type="ECO:0000256" key="4">
    <source>
        <dbReference type="ARBA" id="ARBA00022553"/>
    </source>
</evidence>
<feature type="non-terminal residue" evidence="13">
    <location>
        <position position="1"/>
    </location>
</feature>
<dbReference type="PROSITE" id="PS50851">
    <property type="entry name" value="CHEW"/>
    <property type="match status" value="2"/>
</dbReference>
<dbReference type="Pfam" id="PF01627">
    <property type="entry name" value="Hpt"/>
    <property type="match status" value="1"/>
</dbReference>
<evidence type="ECO:0000259" key="11">
    <source>
        <dbReference type="PROSITE" id="PS50851"/>
    </source>
</evidence>
<evidence type="ECO:0000259" key="12">
    <source>
        <dbReference type="PROSITE" id="PS50894"/>
    </source>
</evidence>
<dbReference type="SMART" id="SM00387">
    <property type="entry name" value="HATPase_c"/>
    <property type="match status" value="1"/>
</dbReference>
<gene>
    <name evidence="13" type="ORF">EV699_1021</name>
</gene>
<dbReference type="CDD" id="cd00088">
    <property type="entry name" value="HPT"/>
    <property type="match status" value="1"/>
</dbReference>
<reference evidence="13 14" key="1">
    <citation type="submission" date="2019-03" db="EMBL/GenBank/DDBJ databases">
        <title>Genomic Encyclopedia of Type Strains, Phase IV (KMG-IV): sequencing the most valuable type-strain genomes for metagenomic binning, comparative biology and taxonomic classification.</title>
        <authorList>
            <person name="Goeker M."/>
        </authorList>
    </citation>
    <scope>NUCLEOTIDE SEQUENCE [LARGE SCALE GENOMIC DNA]</scope>
    <source>
        <strain evidence="13 14">DSM 25287</strain>
    </source>
</reference>
<dbReference type="CDD" id="cd00731">
    <property type="entry name" value="CheA_reg"/>
    <property type="match status" value="1"/>
</dbReference>
<dbReference type="PRINTS" id="PR00344">
    <property type="entry name" value="BCTRLSENSOR"/>
</dbReference>
<dbReference type="InterPro" id="IPR003594">
    <property type="entry name" value="HATPase_dom"/>
</dbReference>
<comment type="caution">
    <text evidence="13">The sequence shown here is derived from an EMBL/GenBank/DDBJ whole genome shotgun (WGS) entry which is preliminary data.</text>
</comment>
<evidence type="ECO:0000256" key="9">
    <source>
        <dbReference type="PROSITE-ProRule" id="PRU00110"/>
    </source>
</evidence>
<dbReference type="InterPro" id="IPR036890">
    <property type="entry name" value="HATPase_C_sf"/>
</dbReference>
<dbReference type="InterPro" id="IPR036097">
    <property type="entry name" value="HisK_dim/P_sf"/>
</dbReference>
<evidence type="ECO:0000256" key="6">
    <source>
        <dbReference type="ARBA" id="ARBA00022777"/>
    </source>
</evidence>
<feature type="modified residue" description="Phosphohistidine" evidence="9">
    <location>
        <position position="28"/>
    </location>
</feature>
<evidence type="ECO:0000259" key="10">
    <source>
        <dbReference type="PROSITE" id="PS50109"/>
    </source>
</evidence>
<dbReference type="SUPFAM" id="SSF47384">
    <property type="entry name" value="Homodimeric domain of signal transducing histidine kinase"/>
    <property type="match status" value="1"/>
</dbReference>
<keyword evidence="14" id="KW-1185">Reference proteome</keyword>
<keyword evidence="6 13" id="KW-0418">Kinase</keyword>
<feature type="domain" description="Histidine kinase" evidence="10">
    <location>
        <begin position="177"/>
        <end position="437"/>
    </location>
</feature>
<name>A0A4R2LF60_9GAMM</name>
<dbReference type="InterPro" id="IPR036641">
    <property type="entry name" value="HPT_dom_sf"/>
</dbReference>
<keyword evidence="5" id="KW-0808">Transferase</keyword>
<dbReference type="InterPro" id="IPR036061">
    <property type="entry name" value="CheW-like_dom_sf"/>
</dbReference>
<dbReference type="PROSITE" id="PS50109">
    <property type="entry name" value="HIS_KIN"/>
    <property type="match status" value="1"/>
</dbReference>
<dbReference type="Gene3D" id="2.30.30.40">
    <property type="entry name" value="SH3 Domains"/>
    <property type="match status" value="1"/>
</dbReference>
<dbReference type="InterPro" id="IPR004105">
    <property type="entry name" value="CheA-like_dim"/>
</dbReference>
<evidence type="ECO:0000256" key="7">
    <source>
        <dbReference type="ARBA" id="ARBA00023012"/>
    </source>
</evidence>
<dbReference type="Gene3D" id="2.40.50.180">
    <property type="entry name" value="CheA-289, Domain 4"/>
    <property type="match status" value="1"/>
</dbReference>
<dbReference type="FunFam" id="3.30.565.10:FF:000016">
    <property type="entry name" value="Chemotaxis protein CheA, putative"/>
    <property type="match status" value="1"/>
</dbReference>
<dbReference type="InterPro" id="IPR037257">
    <property type="entry name" value="T2SS_E_N_sf"/>
</dbReference>
<comment type="catalytic activity">
    <reaction evidence="1">
        <text>ATP + protein L-histidine = ADP + protein N-phospho-L-histidine.</text>
        <dbReference type="EC" id="2.7.13.3"/>
    </reaction>
</comment>
<protein>
    <recommendedName>
        <fullName evidence="3">Chemotaxis protein CheA</fullName>
        <ecNumber evidence="2">2.7.13.3</ecNumber>
    </recommendedName>
</protein>
<dbReference type="Pfam" id="PF02518">
    <property type="entry name" value="HATPase_c"/>
    <property type="match status" value="1"/>
</dbReference>
<organism evidence="13 14">
    <name type="scientific">Plasticicumulans lactativorans</name>
    <dbReference type="NCBI Taxonomy" id="1133106"/>
    <lineage>
        <taxon>Bacteria</taxon>
        <taxon>Pseudomonadati</taxon>
        <taxon>Pseudomonadota</taxon>
        <taxon>Gammaproteobacteria</taxon>
        <taxon>Candidatus Competibacteraceae</taxon>
        <taxon>Plasticicumulans</taxon>
    </lineage>
</organism>
<evidence type="ECO:0000256" key="1">
    <source>
        <dbReference type="ARBA" id="ARBA00000085"/>
    </source>
</evidence>
<evidence type="ECO:0000256" key="2">
    <source>
        <dbReference type="ARBA" id="ARBA00012438"/>
    </source>
</evidence>
<dbReference type="Gene3D" id="1.10.287.560">
    <property type="entry name" value="Histidine kinase CheA-like, homodimeric domain"/>
    <property type="match status" value="1"/>
</dbReference>
<dbReference type="OrthoDB" id="9803176at2"/>
<dbReference type="Pfam" id="PF02895">
    <property type="entry name" value="H-kinase_dim"/>
    <property type="match status" value="1"/>
</dbReference>
<proteinExistence type="predicted"/>
<dbReference type="PROSITE" id="PS50894">
    <property type="entry name" value="HPT"/>
    <property type="match status" value="1"/>
</dbReference>
<keyword evidence="7" id="KW-0902">Two-component regulatory system</keyword>
<evidence type="ECO:0000313" key="13">
    <source>
        <dbReference type="EMBL" id="TCO83304.1"/>
    </source>
</evidence>
<dbReference type="InterPro" id="IPR008207">
    <property type="entry name" value="Sig_transdc_His_kin_Hpt_dom"/>
</dbReference>
<dbReference type="SUPFAM" id="SSF50341">
    <property type="entry name" value="CheW-like"/>
    <property type="match status" value="2"/>
</dbReference>
<feature type="domain" description="CheW-like" evidence="11">
    <location>
        <begin position="595"/>
        <end position="736"/>
    </location>
</feature>
<dbReference type="RefSeq" id="WP_132538128.1">
    <property type="nucleotide sequence ID" value="NZ_SLWY01000002.1"/>
</dbReference>
<sequence length="750" mass="80621">DRLDNELVALETAPDDRDTLASIFRTIHTIKGTCGFLGFGRLEKVAHAGENLLSKLRDGEIRLTPERTTALLAMVDAVRAMLGAIEREGGDGREDYAGLIERLKTLQREAPAAAPAAAAVPSLGEILVQQGVVPPARVEQALARQDAGDPRLVGEILVHEGAVPPAALVDALKAQKDVAREAKAPVAAETSIRVDVGLLDQLMNLVGELVLTRNQVLQYAKTVDDSRLATTSQRLNLITTELQEGVMKTRMQPINNIWNKVPRVVRDLALGVGKQIRVDMVGKETELDKSLIEAMKDPLTHLVRNCVDHGIETPVARSARGKPAEGVLTLRAYHEGGQVIVEISDDGAGIDPHKLKAKALAKGLIGAEQAEAMSERELTNLIFLPGFSTAEQVTNISGRGVGMDVVKTNIEKISGNIELHSEPGRGTLFKIHLPLTLAIVPALIVTSGEQRFAIPQGSLQELIRLDDGQRIEDIHGAPVYRLRGKLLPLVYLARELGLEPAAARGGNIVVLAADKRRFGLVVDAINDTQEIVVKPLSTLLKGLTVFAGATVMGDGRVVLILDILGLAQRARIVAETRDAHALAVAVSAGDAAGEHCNLLLVRSPGDGRLAIPLSQVARLEEFPRASLEYAGHQQVVQYRRQILPLIQLDEVLPERRTPDRLAAVPALPEAPVVQVVVYTVNGRSLGLVVEQIIDIVEASLSLSGEGSREGVLGTTVLQGRVTELFDVQRFLERTFAALFPHAAAAQRVTG</sequence>
<dbReference type="Proteomes" id="UP000295765">
    <property type="component" value="Unassembled WGS sequence"/>
</dbReference>
<dbReference type="InterPro" id="IPR002545">
    <property type="entry name" value="CheW-lke_dom"/>
</dbReference>
<dbReference type="InterPro" id="IPR037006">
    <property type="entry name" value="CheA-like_homodim_sf"/>
</dbReference>
<dbReference type="SMART" id="SM00073">
    <property type="entry name" value="HPT"/>
    <property type="match status" value="1"/>
</dbReference>
<dbReference type="EC" id="2.7.13.3" evidence="2"/>
<feature type="domain" description="HPt" evidence="12">
    <location>
        <begin position="1"/>
        <end position="85"/>
    </location>
</feature>
<evidence type="ECO:0000256" key="8">
    <source>
        <dbReference type="ARBA" id="ARBA00035100"/>
    </source>
</evidence>
<dbReference type="InterPro" id="IPR005467">
    <property type="entry name" value="His_kinase_dom"/>
</dbReference>
<dbReference type="Pfam" id="PF01584">
    <property type="entry name" value="CheW"/>
    <property type="match status" value="2"/>
</dbReference>
<dbReference type="InterPro" id="IPR004358">
    <property type="entry name" value="Sig_transdc_His_kin-like_C"/>
</dbReference>
<dbReference type="PANTHER" id="PTHR43395">
    <property type="entry name" value="SENSOR HISTIDINE KINASE CHEA"/>
    <property type="match status" value="1"/>
</dbReference>
<evidence type="ECO:0000256" key="5">
    <source>
        <dbReference type="ARBA" id="ARBA00022679"/>
    </source>
</evidence>
<dbReference type="SUPFAM" id="SSF55874">
    <property type="entry name" value="ATPase domain of HSP90 chaperone/DNA topoisomerase II/histidine kinase"/>
    <property type="match status" value="1"/>
</dbReference>
<dbReference type="EMBL" id="SLWY01000002">
    <property type="protein sequence ID" value="TCO83304.1"/>
    <property type="molecule type" value="Genomic_DNA"/>
</dbReference>
<evidence type="ECO:0000313" key="14">
    <source>
        <dbReference type="Proteomes" id="UP000295765"/>
    </source>
</evidence>
<dbReference type="PANTHER" id="PTHR43395:SF1">
    <property type="entry name" value="CHEMOTAXIS PROTEIN CHEA"/>
    <property type="match status" value="1"/>
</dbReference>
<dbReference type="SMART" id="SM00260">
    <property type="entry name" value="CheW"/>
    <property type="match status" value="2"/>
</dbReference>
<dbReference type="Gene3D" id="3.30.565.10">
    <property type="entry name" value="Histidine kinase-like ATPase, C-terminal domain"/>
    <property type="match status" value="1"/>
</dbReference>
<dbReference type="SUPFAM" id="SSF47226">
    <property type="entry name" value="Histidine-containing phosphotransfer domain, HPT domain"/>
    <property type="match status" value="1"/>
</dbReference>
<dbReference type="Gene3D" id="1.20.120.160">
    <property type="entry name" value="HPT domain"/>
    <property type="match status" value="1"/>
</dbReference>
<dbReference type="CDD" id="cd16916">
    <property type="entry name" value="HATPase_CheA-like"/>
    <property type="match status" value="1"/>
</dbReference>
<accession>A0A4R2LF60</accession>
<dbReference type="SUPFAM" id="SSF160246">
    <property type="entry name" value="EspE N-terminal domain-like"/>
    <property type="match status" value="1"/>
</dbReference>
<dbReference type="InterPro" id="IPR051315">
    <property type="entry name" value="Bact_Chemotaxis_CheA"/>
</dbReference>
<dbReference type="AlphaFoldDB" id="A0A4R2LF60"/>
<dbReference type="GO" id="GO:0006935">
    <property type="term" value="P:chemotaxis"/>
    <property type="evidence" value="ECO:0007669"/>
    <property type="project" value="InterPro"/>
</dbReference>
<feature type="domain" description="CheW-like" evidence="11">
    <location>
        <begin position="439"/>
        <end position="572"/>
    </location>
</feature>
<dbReference type="SMART" id="SM01231">
    <property type="entry name" value="H-kinase_dim"/>
    <property type="match status" value="1"/>
</dbReference>
<dbReference type="GO" id="GO:0000155">
    <property type="term" value="F:phosphorelay sensor kinase activity"/>
    <property type="evidence" value="ECO:0007669"/>
    <property type="project" value="InterPro"/>
</dbReference>
<evidence type="ECO:0000256" key="3">
    <source>
        <dbReference type="ARBA" id="ARBA00021495"/>
    </source>
</evidence>
<keyword evidence="4 9" id="KW-0597">Phosphoprotein</keyword>
<dbReference type="GO" id="GO:0005737">
    <property type="term" value="C:cytoplasm"/>
    <property type="evidence" value="ECO:0007669"/>
    <property type="project" value="InterPro"/>
</dbReference>
<comment type="function">
    <text evidence="8">Involved in the transmission of sensory signals from the chemoreceptors to the flagellar motors. CheA is autophosphorylated; it can transfer its phosphate group to either CheB or CheY.</text>
</comment>